<evidence type="ECO:0000256" key="1">
    <source>
        <dbReference type="SAM" id="Phobius"/>
    </source>
</evidence>
<protein>
    <recommendedName>
        <fullName evidence="4">DUF371 domain-containing protein</fullName>
    </recommendedName>
</protein>
<dbReference type="KEGG" id="cma:Cmaq_1727"/>
<evidence type="ECO:0000313" key="3">
    <source>
        <dbReference type="Proteomes" id="UP000001137"/>
    </source>
</evidence>
<dbReference type="PANTHER" id="PTHR40696">
    <property type="entry name" value="DUF371 FAMILY PROTEIN"/>
    <property type="match status" value="1"/>
</dbReference>
<sequence length="143" mass="15730">MIIDVIWARGHGNVKATHRNTIEITKDDYITERGDCIIACCADKAASDLDNDFKKLITSGYSLVLMIIVAGSSIDIVTGLGLSGLRLTDERRIIVRRSGYIDNATIMLLANKAAKDLNRDLINKARDSEPIEVILIGSELEQD</sequence>
<dbReference type="STRING" id="397948.Cmaq_1727"/>
<dbReference type="HOGENOM" id="CLU_135994_0_0_2"/>
<evidence type="ECO:0008006" key="4">
    <source>
        <dbReference type="Google" id="ProtNLM"/>
    </source>
</evidence>
<reference evidence="2 3" key="1">
    <citation type="submission" date="2007-10" db="EMBL/GenBank/DDBJ databases">
        <title>Complete sequence of Caldivirga maquilingensis IC-167.</title>
        <authorList>
            <consortium name="US DOE Joint Genome Institute"/>
            <person name="Copeland A."/>
            <person name="Lucas S."/>
            <person name="Lapidus A."/>
            <person name="Barry K."/>
            <person name="Glavina del Rio T."/>
            <person name="Dalin E."/>
            <person name="Tice H."/>
            <person name="Pitluck S."/>
            <person name="Saunders E."/>
            <person name="Brettin T."/>
            <person name="Bruce D."/>
            <person name="Detter J.C."/>
            <person name="Han C."/>
            <person name="Schmutz J."/>
            <person name="Larimer F."/>
            <person name="Land M."/>
            <person name="Hauser L."/>
            <person name="Kyrpides N."/>
            <person name="Ivanova N."/>
            <person name="Biddle J.F."/>
            <person name="Zhang Z."/>
            <person name="Fitz-Gibbon S.T."/>
            <person name="Lowe T.M."/>
            <person name="Saltikov C."/>
            <person name="House C.H."/>
            <person name="Richardson P."/>
        </authorList>
    </citation>
    <scope>NUCLEOTIDE SEQUENCE [LARGE SCALE GENOMIC DNA]</scope>
    <source>
        <strain evidence="3">ATCC 700844 / DSM 13496 / JCM 10307 / IC-167</strain>
    </source>
</reference>
<keyword evidence="1" id="KW-1133">Transmembrane helix</keyword>
<organism evidence="2 3">
    <name type="scientific">Caldivirga maquilingensis (strain ATCC 700844 / DSM 13496 / JCM 10307 / IC-167)</name>
    <dbReference type="NCBI Taxonomy" id="397948"/>
    <lineage>
        <taxon>Archaea</taxon>
        <taxon>Thermoproteota</taxon>
        <taxon>Thermoprotei</taxon>
        <taxon>Thermoproteales</taxon>
        <taxon>Thermoproteaceae</taxon>
        <taxon>Caldivirga</taxon>
    </lineage>
</organism>
<dbReference type="Gene3D" id="2.60.120.630">
    <property type="entry name" value="mth639 domain like"/>
    <property type="match status" value="1"/>
</dbReference>
<gene>
    <name evidence="2" type="ordered locus">Cmaq_1727</name>
</gene>
<dbReference type="Proteomes" id="UP000001137">
    <property type="component" value="Chromosome"/>
</dbReference>
<keyword evidence="1" id="KW-0472">Membrane</keyword>
<keyword evidence="1" id="KW-0812">Transmembrane</keyword>
<dbReference type="Pfam" id="PF04027">
    <property type="entry name" value="DUF371"/>
    <property type="match status" value="1"/>
</dbReference>
<feature type="transmembrane region" description="Helical" evidence="1">
    <location>
        <begin position="63"/>
        <end position="87"/>
    </location>
</feature>
<proteinExistence type="predicted"/>
<evidence type="ECO:0000313" key="2">
    <source>
        <dbReference type="EMBL" id="ABW02550.1"/>
    </source>
</evidence>
<dbReference type="AlphaFoldDB" id="A8MAH3"/>
<dbReference type="PANTHER" id="PTHR40696:SF1">
    <property type="entry name" value="DUF371 DOMAIN-CONTAINING PROTEIN"/>
    <property type="match status" value="1"/>
</dbReference>
<dbReference type="RefSeq" id="WP_012186769.1">
    <property type="nucleotide sequence ID" value="NC_009954.1"/>
</dbReference>
<name>A8MAH3_CALMQ</name>
<dbReference type="eggNOG" id="arCOG04171">
    <property type="taxonomic scope" value="Archaea"/>
</dbReference>
<dbReference type="GeneID" id="5709783"/>
<keyword evidence="3" id="KW-1185">Reference proteome</keyword>
<dbReference type="InterPro" id="IPR007171">
    <property type="entry name" value="DUF371"/>
</dbReference>
<dbReference type="InterPro" id="IPR023131">
    <property type="entry name" value="Mth639-like_dom_sf"/>
</dbReference>
<dbReference type="EMBL" id="CP000852">
    <property type="protein sequence ID" value="ABW02550.1"/>
    <property type="molecule type" value="Genomic_DNA"/>
</dbReference>
<accession>A8MAH3</accession>
<dbReference type="OrthoDB" id="9265at2157"/>